<protein>
    <submittedName>
        <fullName evidence="2">Uncharacterized protein</fullName>
    </submittedName>
</protein>
<dbReference type="AlphaFoldDB" id="A0AB39BF62"/>
<organism evidence="2">
    <name type="scientific">Herbiconiux sp. A18JL235</name>
    <dbReference type="NCBI Taxonomy" id="3152363"/>
    <lineage>
        <taxon>Bacteria</taxon>
        <taxon>Bacillati</taxon>
        <taxon>Actinomycetota</taxon>
        <taxon>Actinomycetes</taxon>
        <taxon>Micrococcales</taxon>
        <taxon>Microbacteriaceae</taxon>
        <taxon>Herbiconiux</taxon>
    </lineage>
</organism>
<feature type="transmembrane region" description="Helical" evidence="1">
    <location>
        <begin position="64"/>
        <end position="83"/>
    </location>
</feature>
<accession>A0AB39BF62</accession>
<keyword evidence="1" id="KW-0812">Transmembrane</keyword>
<name>A0AB39BF62_9MICO</name>
<reference evidence="2" key="1">
    <citation type="submission" date="2024-05" db="EMBL/GenBank/DDBJ databases">
        <title>Herbiconiux sp. A18JL235.</title>
        <authorList>
            <person name="Zhang G."/>
        </authorList>
    </citation>
    <scope>NUCLEOTIDE SEQUENCE</scope>
    <source>
        <strain evidence="2">A18JL235</strain>
    </source>
</reference>
<dbReference type="EMBL" id="CP162511">
    <property type="protein sequence ID" value="XDI04884.1"/>
    <property type="molecule type" value="Genomic_DNA"/>
</dbReference>
<feature type="transmembrane region" description="Helical" evidence="1">
    <location>
        <begin position="39"/>
        <end position="58"/>
    </location>
</feature>
<keyword evidence="1" id="KW-0472">Membrane</keyword>
<proteinExistence type="predicted"/>
<gene>
    <name evidence="2" type="ORF">ABFY20_16310</name>
</gene>
<keyword evidence="1" id="KW-1133">Transmembrane helix</keyword>
<dbReference type="RefSeq" id="WP_368497281.1">
    <property type="nucleotide sequence ID" value="NZ_CP162511.1"/>
</dbReference>
<sequence>MLDLRPLACQPTRAELREHRRDREGLHPRVRVRPCFGGVSYTALMVLFAAVTLGLRAWGAPTRLVVVGVALSAGSAIAAALCARGTRLRTFVREYRLAAVAASNGLRYERGAAAPSVPGLRYSDSPGRALRRFRGEIGGVAVEVGNYRRADGRVSGYTLIDGEASVVEPFDFTTVDDWLRVSDAVTPRADAGSS</sequence>
<evidence type="ECO:0000313" key="2">
    <source>
        <dbReference type="EMBL" id="XDI04884.1"/>
    </source>
</evidence>
<evidence type="ECO:0000256" key="1">
    <source>
        <dbReference type="SAM" id="Phobius"/>
    </source>
</evidence>